<dbReference type="InterPro" id="IPR052171">
    <property type="entry name" value="NHEJ_LigD"/>
</dbReference>
<keyword evidence="3" id="KW-1185">Reference proteome</keyword>
<evidence type="ECO:0000313" key="3">
    <source>
        <dbReference type="Proteomes" id="UP001201463"/>
    </source>
</evidence>
<proteinExistence type="predicted"/>
<reference evidence="2 3" key="1">
    <citation type="submission" date="2021-12" db="EMBL/GenBank/DDBJ databases">
        <title>Genome seq of p7.</title>
        <authorList>
            <person name="Seo T."/>
        </authorList>
    </citation>
    <scope>NUCLEOTIDE SEQUENCE [LARGE SCALE GENOMIC DNA]</scope>
    <source>
        <strain evidence="2 3">P7</strain>
    </source>
</reference>
<name>A0ABS8XBT3_9BURK</name>
<sequence>MPLAARWAVDVVRRFSQTVAEQLAAADPDRFVARSGEAHRVGRIFVDYLRNGEGATAVAAYSLRARPGLGVAMPVAWEALDEVGSATEWSIANALDHLASRRADPWAELDASKQSLAGPLKALGLQP</sequence>
<dbReference type="EMBL" id="JAJTWT010000001">
    <property type="protein sequence ID" value="MCE4536281.1"/>
    <property type="molecule type" value="Genomic_DNA"/>
</dbReference>
<dbReference type="PANTHER" id="PTHR42705:SF2">
    <property type="entry name" value="BIFUNCTIONAL NON-HOMOLOGOUS END JOINING PROTEIN LIGD"/>
    <property type="match status" value="1"/>
</dbReference>
<dbReference type="Proteomes" id="UP001201463">
    <property type="component" value="Unassembled WGS sequence"/>
</dbReference>
<dbReference type="PANTHER" id="PTHR42705">
    <property type="entry name" value="BIFUNCTIONAL NON-HOMOLOGOUS END JOINING PROTEIN LIGD"/>
    <property type="match status" value="1"/>
</dbReference>
<dbReference type="Pfam" id="PF21686">
    <property type="entry name" value="LigD_Prim-Pol"/>
    <property type="match status" value="1"/>
</dbReference>
<evidence type="ECO:0000313" key="2">
    <source>
        <dbReference type="EMBL" id="MCE4536281.1"/>
    </source>
</evidence>
<dbReference type="Gene3D" id="3.90.920.10">
    <property type="entry name" value="DNA primase, PRIM domain"/>
    <property type="match status" value="1"/>
</dbReference>
<gene>
    <name evidence="2" type="ORF">LXT12_03290</name>
</gene>
<comment type="caution">
    <text evidence="2">The sequence shown here is derived from an EMBL/GenBank/DDBJ whole genome shotgun (WGS) entry which is preliminary data.</text>
</comment>
<organism evidence="2 3">
    <name type="scientific">Pelomonas caseinilytica</name>
    <dbReference type="NCBI Taxonomy" id="2906763"/>
    <lineage>
        <taxon>Bacteria</taxon>
        <taxon>Pseudomonadati</taxon>
        <taxon>Pseudomonadota</taxon>
        <taxon>Betaproteobacteria</taxon>
        <taxon>Burkholderiales</taxon>
        <taxon>Sphaerotilaceae</taxon>
        <taxon>Roseateles</taxon>
    </lineage>
</organism>
<feature type="domain" description="DNA ligase D polymerase" evidence="1">
    <location>
        <begin position="2"/>
        <end position="106"/>
    </location>
</feature>
<evidence type="ECO:0000259" key="1">
    <source>
        <dbReference type="Pfam" id="PF21686"/>
    </source>
</evidence>
<protein>
    <recommendedName>
        <fullName evidence="1">DNA ligase D polymerase domain-containing protein</fullName>
    </recommendedName>
</protein>
<dbReference type="InterPro" id="IPR014145">
    <property type="entry name" value="LigD_pol_dom"/>
</dbReference>
<accession>A0ABS8XBT3</accession>